<reference evidence="2 3" key="1">
    <citation type="journal article" date="2023" name="Life. Sci Alliance">
        <title>Evolutionary insights into 3D genome organization and epigenetic landscape of Vigna mungo.</title>
        <authorList>
            <person name="Junaid A."/>
            <person name="Singh B."/>
            <person name="Bhatia S."/>
        </authorList>
    </citation>
    <scope>NUCLEOTIDE SEQUENCE [LARGE SCALE GENOMIC DNA]</scope>
    <source>
        <strain evidence="2">Urdbean</strain>
    </source>
</reference>
<feature type="region of interest" description="Disordered" evidence="1">
    <location>
        <begin position="44"/>
        <end position="68"/>
    </location>
</feature>
<dbReference type="AlphaFoldDB" id="A0AAQ3S511"/>
<name>A0AAQ3S511_VIGMU</name>
<dbReference type="Proteomes" id="UP001374535">
    <property type="component" value="Chromosome 3"/>
</dbReference>
<feature type="region of interest" description="Disordered" evidence="1">
    <location>
        <begin position="119"/>
        <end position="146"/>
    </location>
</feature>
<protein>
    <submittedName>
        <fullName evidence="2">Uncharacterized protein</fullName>
    </submittedName>
</protein>
<organism evidence="2 3">
    <name type="scientific">Vigna mungo</name>
    <name type="common">Black gram</name>
    <name type="synonym">Phaseolus mungo</name>
    <dbReference type="NCBI Taxonomy" id="3915"/>
    <lineage>
        <taxon>Eukaryota</taxon>
        <taxon>Viridiplantae</taxon>
        <taxon>Streptophyta</taxon>
        <taxon>Embryophyta</taxon>
        <taxon>Tracheophyta</taxon>
        <taxon>Spermatophyta</taxon>
        <taxon>Magnoliopsida</taxon>
        <taxon>eudicotyledons</taxon>
        <taxon>Gunneridae</taxon>
        <taxon>Pentapetalae</taxon>
        <taxon>rosids</taxon>
        <taxon>fabids</taxon>
        <taxon>Fabales</taxon>
        <taxon>Fabaceae</taxon>
        <taxon>Papilionoideae</taxon>
        <taxon>50 kb inversion clade</taxon>
        <taxon>NPAAA clade</taxon>
        <taxon>indigoferoid/millettioid clade</taxon>
        <taxon>Phaseoleae</taxon>
        <taxon>Vigna</taxon>
    </lineage>
</organism>
<proteinExistence type="predicted"/>
<evidence type="ECO:0000313" key="3">
    <source>
        <dbReference type="Proteomes" id="UP001374535"/>
    </source>
</evidence>
<accession>A0AAQ3S511</accession>
<feature type="compositionally biased region" description="Polar residues" evidence="1">
    <location>
        <begin position="132"/>
        <end position="146"/>
    </location>
</feature>
<dbReference type="EMBL" id="CP144698">
    <property type="protein sequence ID" value="WVZ17612.1"/>
    <property type="molecule type" value="Genomic_DNA"/>
</dbReference>
<evidence type="ECO:0000256" key="1">
    <source>
        <dbReference type="SAM" id="MobiDB-lite"/>
    </source>
</evidence>
<dbReference type="PANTHER" id="PTHR34061:SF11">
    <property type="entry name" value="PROTEIN, PUTATIVE-RELATED"/>
    <property type="match status" value="1"/>
</dbReference>
<keyword evidence="3" id="KW-1185">Reference proteome</keyword>
<gene>
    <name evidence="2" type="ORF">V8G54_010594</name>
</gene>
<sequence>MGSAVFVGLGSWVEMKGGKLHDLRVMMGELAYLNLRTSLTRKKGKNREMKSMITKQSSEPPKMDNVNSSNDNNNYCGFMSCDKLDRMANWVGANVASAFFASLERCSCINLSIDNDDDNNQNHNDDHPLFLSQPTTPLPSNSNLPS</sequence>
<evidence type="ECO:0000313" key="2">
    <source>
        <dbReference type="EMBL" id="WVZ17612.1"/>
    </source>
</evidence>
<dbReference type="PANTHER" id="PTHR34061">
    <property type="entry name" value="PROTEIN, PUTATIVE-RELATED"/>
    <property type="match status" value="1"/>
</dbReference>